<dbReference type="EMBL" id="DXBB01000050">
    <property type="protein sequence ID" value="HIZ72541.1"/>
    <property type="molecule type" value="Genomic_DNA"/>
</dbReference>
<gene>
    <name evidence="1" type="ORF">H9964_03045</name>
</gene>
<evidence type="ECO:0000313" key="2">
    <source>
        <dbReference type="Proteomes" id="UP000824102"/>
    </source>
</evidence>
<dbReference type="Gene3D" id="2.160.20.10">
    <property type="entry name" value="Single-stranded right-handed beta-helix, Pectin lyase-like"/>
    <property type="match status" value="1"/>
</dbReference>
<dbReference type="InterPro" id="IPR012334">
    <property type="entry name" value="Pectin_lyas_fold"/>
</dbReference>
<sequence>MKRYENERFGQERALYMTRSALIRNCRFEGEEDGESALKESKYLTVEYCFFDLRYPFWHVEGLHLRDSEMTPNCRAALWYDRDITIERCNLHGIKAVRECKNVSLRDCDIDSPEFGWHSKNVHLSGGKMTSEYAFLGSDGVQLDGVDFRGKYSFQYAKGVRLKNCVLNTKDAFWHTKGARAEDCIINGEYLGWYSEGLTLVRCHIKGTQPLCYCKDLTLIDCTMEGCDLAFEYSDVHATVKSTIDSVKNPRSGRIEAQGFGEVIEGNSVYPVRCKLVTKQ</sequence>
<reference evidence="1" key="1">
    <citation type="journal article" date="2021" name="PeerJ">
        <title>Extensive microbial diversity within the chicken gut microbiome revealed by metagenomics and culture.</title>
        <authorList>
            <person name="Gilroy R."/>
            <person name="Ravi A."/>
            <person name="Getino M."/>
            <person name="Pursley I."/>
            <person name="Horton D.L."/>
            <person name="Alikhan N.F."/>
            <person name="Baker D."/>
            <person name="Gharbi K."/>
            <person name="Hall N."/>
            <person name="Watson M."/>
            <person name="Adriaenssens E.M."/>
            <person name="Foster-Nyarko E."/>
            <person name="Jarju S."/>
            <person name="Secka A."/>
            <person name="Antonio M."/>
            <person name="Oren A."/>
            <person name="Chaudhuri R.R."/>
            <person name="La Ragione R."/>
            <person name="Hildebrand F."/>
            <person name="Pallen M.J."/>
        </authorList>
    </citation>
    <scope>NUCLEOTIDE SEQUENCE</scope>
    <source>
        <strain evidence="1">ChiW7-2402</strain>
    </source>
</reference>
<accession>A0A9D2G5D6</accession>
<protein>
    <submittedName>
        <fullName evidence="1">DUF3737 family protein</fullName>
    </submittedName>
</protein>
<comment type="caution">
    <text evidence="1">The sequence shown here is derived from an EMBL/GenBank/DDBJ whole genome shotgun (WGS) entry which is preliminary data.</text>
</comment>
<evidence type="ECO:0000313" key="1">
    <source>
        <dbReference type="EMBL" id="HIZ72541.1"/>
    </source>
</evidence>
<proteinExistence type="predicted"/>
<dbReference type="Pfam" id="PF12541">
    <property type="entry name" value="DUF3737"/>
    <property type="match status" value="1"/>
</dbReference>
<dbReference type="SUPFAM" id="SSF51126">
    <property type="entry name" value="Pectin lyase-like"/>
    <property type="match status" value="1"/>
</dbReference>
<dbReference type="InterPro" id="IPR022208">
    <property type="entry name" value="DUF3737"/>
</dbReference>
<dbReference type="AlphaFoldDB" id="A0A9D2G5D6"/>
<dbReference type="InterPro" id="IPR011050">
    <property type="entry name" value="Pectin_lyase_fold/virulence"/>
</dbReference>
<organism evidence="1 2">
    <name type="scientific">Candidatus Gallimonas intestinavium</name>
    <dbReference type="NCBI Taxonomy" id="2838603"/>
    <lineage>
        <taxon>Bacteria</taxon>
        <taxon>Bacillati</taxon>
        <taxon>Bacillota</taxon>
        <taxon>Clostridia</taxon>
        <taxon>Candidatus Gallimonas</taxon>
    </lineage>
</organism>
<name>A0A9D2G5D6_9FIRM</name>
<dbReference type="Proteomes" id="UP000824102">
    <property type="component" value="Unassembled WGS sequence"/>
</dbReference>
<reference evidence="1" key="2">
    <citation type="submission" date="2021-04" db="EMBL/GenBank/DDBJ databases">
        <authorList>
            <person name="Gilroy R."/>
        </authorList>
    </citation>
    <scope>NUCLEOTIDE SEQUENCE</scope>
    <source>
        <strain evidence="1">ChiW7-2402</strain>
    </source>
</reference>